<dbReference type="STRING" id="1123501.Wenmar_03002"/>
<dbReference type="RefSeq" id="WP_018301793.1">
    <property type="nucleotide sequence ID" value="NZ_KB902279.1"/>
</dbReference>
<name>A0A0D0NJ34_9RHOB</name>
<dbReference type="OrthoDB" id="7876207at2"/>
<reference evidence="2 3" key="1">
    <citation type="submission" date="2013-01" db="EMBL/GenBank/DDBJ databases">
        <authorList>
            <person name="Fiebig A."/>
            <person name="Goeker M."/>
            <person name="Klenk H.-P.P."/>
        </authorList>
    </citation>
    <scope>NUCLEOTIDE SEQUENCE [LARGE SCALE GENOMIC DNA]</scope>
    <source>
        <strain evidence="2 3">DSM 24838</strain>
    </source>
</reference>
<sequence length="193" mass="21382">MIKRLPGALARRLRAEEGSVTVEAVIMLPALIWCYLGTFVFFDAYRAQTVNIKTGYTIGDTLSREQTLITERYIDSLYELQTLAVNTDQDVALRVTVIGYDADEDAFTVAWSRTRGGPDELDAATVNAARDRIPTMSEVDHTIVVETWVDYAPAFQVGIDPFTFEDFVTVRPRSGGTLCFDPVGDGDILDALC</sequence>
<evidence type="ECO:0000313" key="3">
    <source>
        <dbReference type="Proteomes" id="UP000035100"/>
    </source>
</evidence>
<dbReference type="AlphaFoldDB" id="A0A0D0NJ34"/>
<comment type="caution">
    <text evidence="2">The sequence shown here is derived from an EMBL/GenBank/DDBJ whole genome shotgun (WGS) entry which is preliminary data.</text>
</comment>
<feature type="transmembrane region" description="Helical" evidence="1">
    <location>
        <begin position="20"/>
        <end position="42"/>
    </location>
</feature>
<evidence type="ECO:0008006" key="4">
    <source>
        <dbReference type="Google" id="ProtNLM"/>
    </source>
</evidence>
<evidence type="ECO:0000313" key="2">
    <source>
        <dbReference type="EMBL" id="KIQ68355.1"/>
    </source>
</evidence>
<keyword evidence="1" id="KW-0472">Membrane</keyword>
<proteinExistence type="predicted"/>
<keyword evidence="1" id="KW-1133">Transmembrane helix</keyword>
<keyword evidence="3" id="KW-1185">Reference proteome</keyword>
<gene>
    <name evidence="2" type="ORF">Wenmar_03002</name>
</gene>
<evidence type="ECO:0000256" key="1">
    <source>
        <dbReference type="SAM" id="Phobius"/>
    </source>
</evidence>
<keyword evidence="1" id="KW-0812">Transmembrane</keyword>
<dbReference type="eggNOG" id="COG4961">
    <property type="taxonomic scope" value="Bacteria"/>
</dbReference>
<dbReference type="EMBL" id="AONG01000014">
    <property type="protein sequence ID" value="KIQ68355.1"/>
    <property type="molecule type" value="Genomic_DNA"/>
</dbReference>
<dbReference type="Proteomes" id="UP000035100">
    <property type="component" value="Unassembled WGS sequence"/>
</dbReference>
<accession>A0A0D0NJ34</accession>
<organism evidence="2 3">
    <name type="scientific">Wenxinia marina DSM 24838</name>
    <dbReference type="NCBI Taxonomy" id="1123501"/>
    <lineage>
        <taxon>Bacteria</taxon>
        <taxon>Pseudomonadati</taxon>
        <taxon>Pseudomonadota</taxon>
        <taxon>Alphaproteobacteria</taxon>
        <taxon>Rhodobacterales</taxon>
        <taxon>Roseobacteraceae</taxon>
        <taxon>Wenxinia</taxon>
    </lineage>
</organism>
<protein>
    <recommendedName>
        <fullName evidence="4">TadE-like protein</fullName>
    </recommendedName>
</protein>